<name>A0A0M6Y651_9HYPH</name>
<dbReference type="PANTHER" id="PTHR30579:SF7">
    <property type="entry name" value="HTH-TYPE TRANSCRIPTIONAL REGULATOR LRHA-RELATED"/>
    <property type="match status" value="1"/>
</dbReference>
<dbReference type="PROSITE" id="PS50931">
    <property type="entry name" value="HTH_LYSR"/>
    <property type="match status" value="1"/>
</dbReference>
<accession>A0A0M6Y651</accession>
<dbReference type="OrthoDB" id="1631201at2"/>
<dbReference type="InterPro" id="IPR005119">
    <property type="entry name" value="LysR_subst-bd"/>
</dbReference>
<dbReference type="SUPFAM" id="SSF46785">
    <property type="entry name" value="Winged helix' DNA-binding domain"/>
    <property type="match status" value="1"/>
</dbReference>
<gene>
    <name evidence="6" type="primary">yofA_4</name>
    <name evidence="6" type="ORF">LAL4801_02925</name>
</gene>
<evidence type="ECO:0000256" key="2">
    <source>
        <dbReference type="ARBA" id="ARBA00023015"/>
    </source>
</evidence>
<keyword evidence="7" id="KW-1185">Reference proteome</keyword>
<proteinExistence type="inferred from homology"/>
<dbReference type="RefSeq" id="WP_055657271.1">
    <property type="nucleotide sequence ID" value="NZ_CXST01000002.1"/>
</dbReference>
<evidence type="ECO:0000256" key="3">
    <source>
        <dbReference type="ARBA" id="ARBA00023125"/>
    </source>
</evidence>
<dbReference type="Pfam" id="PF03466">
    <property type="entry name" value="LysR_substrate"/>
    <property type="match status" value="1"/>
</dbReference>
<dbReference type="InterPro" id="IPR036390">
    <property type="entry name" value="WH_DNA-bd_sf"/>
</dbReference>
<evidence type="ECO:0000313" key="7">
    <source>
        <dbReference type="Proteomes" id="UP000048926"/>
    </source>
</evidence>
<dbReference type="InterPro" id="IPR000847">
    <property type="entry name" value="LysR_HTH_N"/>
</dbReference>
<keyword evidence="3" id="KW-0238">DNA-binding</keyword>
<dbReference type="Proteomes" id="UP000048926">
    <property type="component" value="Unassembled WGS sequence"/>
</dbReference>
<dbReference type="SUPFAM" id="SSF53850">
    <property type="entry name" value="Periplasmic binding protein-like II"/>
    <property type="match status" value="1"/>
</dbReference>
<dbReference type="InterPro" id="IPR036388">
    <property type="entry name" value="WH-like_DNA-bd_sf"/>
</dbReference>
<comment type="similarity">
    <text evidence="1">Belongs to the LysR transcriptional regulatory family.</text>
</comment>
<dbReference type="STRING" id="187304.B0E33_08650"/>
<dbReference type="GO" id="GO:0003700">
    <property type="term" value="F:DNA-binding transcription factor activity"/>
    <property type="evidence" value="ECO:0007669"/>
    <property type="project" value="InterPro"/>
</dbReference>
<dbReference type="InterPro" id="IPR050176">
    <property type="entry name" value="LTTR"/>
</dbReference>
<evidence type="ECO:0000259" key="5">
    <source>
        <dbReference type="PROSITE" id="PS50931"/>
    </source>
</evidence>
<protein>
    <submittedName>
        <fullName evidence="6">HTH-type transcriptional regulator YofA</fullName>
    </submittedName>
</protein>
<dbReference type="Pfam" id="PF00126">
    <property type="entry name" value="HTH_1"/>
    <property type="match status" value="1"/>
</dbReference>
<dbReference type="Gene3D" id="1.10.10.10">
    <property type="entry name" value="Winged helix-like DNA-binding domain superfamily/Winged helix DNA-binding domain"/>
    <property type="match status" value="1"/>
</dbReference>
<evidence type="ECO:0000256" key="4">
    <source>
        <dbReference type="ARBA" id="ARBA00023163"/>
    </source>
</evidence>
<keyword evidence="4" id="KW-0804">Transcription</keyword>
<evidence type="ECO:0000313" key="6">
    <source>
        <dbReference type="EMBL" id="CTQ44481.1"/>
    </source>
</evidence>
<dbReference type="GO" id="GO:0003677">
    <property type="term" value="F:DNA binding"/>
    <property type="evidence" value="ECO:0007669"/>
    <property type="project" value="UniProtKB-KW"/>
</dbReference>
<dbReference type="EMBL" id="CXST01000002">
    <property type="protein sequence ID" value="CTQ44481.1"/>
    <property type="molecule type" value="Genomic_DNA"/>
</dbReference>
<dbReference type="PANTHER" id="PTHR30579">
    <property type="entry name" value="TRANSCRIPTIONAL REGULATOR"/>
    <property type="match status" value="1"/>
</dbReference>
<organism evidence="6 7">
    <name type="scientific">Roseibium aggregatum</name>
    <dbReference type="NCBI Taxonomy" id="187304"/>
    <lineage>
        <taxon>Bacteria</taxon>
        <taxon>Pseudomonadati</taxon>
        <taxon>Pseudomonadota</taxon>
        <taxon>Alphaproteobacteria</taxon>
        <taxon>Hyphomicrobiales</taxon>
        <taxon>Stappiaceae</taxon>
        <taxon>Roseibium</taxon>
    </lineage>
</organism>
<sequence length="283" mass="31174">MQLDHALLRTFLACVDAMSFSRAATRVHKSPATVSMQIQRLEDRIGKPLFVRDTRNLALTRAGEELEGYARRILRLHDEAVEAFRRPDMEGTVTIGAPDDYIAAMLPDVLRRFASLFPRVELNVVCAQSTALLPQVDDGKIDLAIVTRTGGTEGRLIRREPMVWISSRDGQALERDPLPVALYEPGSQARTVTLAALGRSGLRYRSAYSSFSHSALVTLVEAGLAVAAVVQMAVPPTVEHVDQDRRLPPLEPLDIILVRSKRAESRACEALATALLEGEVKTR</sequence>
<dbReference type="FunFam" id="1.10.10.10:FF:000001">
    <property type="entry name" value="LysR family transcriptional regulator"/>
    <property type="match status" value="1"/>
</dbReference>
<keyword evidence="2" id="KW-0805">Transcription regulation</keyword>
<dbReference type="AlphaFoldDB" id="A0A0M6Y651"/>
<feature type="domain" description="HTH lysR-type" evidence="5">
    <location>
        <begin position="1"/>
        <end position="60"/>
    </location>
</feature>
<evidence type="ECO:0000256" key="1">
    <source>
        <dbReference type="ARBA" id="ARBA00009437"/>
    </source>
</evidence>
<dbReference type="PRINTS" id="PR00039">
    <property type="entry name" value="HTHLYSR"/>
</dbReference>
<dbReference type="Gene3D" id="3.40.190.10">
    <property type="entry name" value="Periplasmic binding protein-like II"/>
    <property type="match status" value="2"/>
</dbReference>
<reference evidence="7" key="1">
    <citation type="submission" date="2015-07" db="EMBL/GenBank/DDBJ databases">
        <authorList>
            <person name="Rodrigo-Torres Lidia"/>
            <person name="Arahal R.David."/>
        </authorList>
    </citation>
    <scope>NUCLEOTIDE SEQUENCE [LARGE SCALE GENOMIC DNA]</scope>
    <source>
        <strain evidence="7">CECT 4801</strain>
    </source>
</reference>